<dbReference type="Gene3D" id="2.60.40.150">
    <property type="entry name" value="C2 domain"/>
    <property type="match status" value="1"/>
</dbReference>
<keyword evidence="16" id="KW-1185">Reference proteome</keyword>
<dbReference type="GO" id="GO:0005576">
    <property type="term" value="C:extracellular region"/>
    <property type="evidence" value="ECO:0007669"/>
    <property type="project" value="TreeGrafter"/>
</dbReference>
<dbReference type="GO" id="GO:0046475">
    <property type="term" value="P:glycerophospholipid catabolic process"/>
    <property type="evidence" value="ECO:0007669"/>
    <property type="project" value="TreeGrafter"/>
</dbReference>
<dbReference type="Gene3D" id="3.40.1090.10">
    <property type="entry name" value="Cytosolic phospholipase A2 catalytic domain"/>
    <property type="match status" value="1"/>
</dbReference>
<comment type="function">
    <text evidence="9">Catalyzes the release of fatty acids from lysophospholipids. Phospholipase B may well contribute to pathogenicity by abetting the fungus in damaging and traversing host cell membranes, processes which likely increase the rapidity of disseminated infection.</text>
</comment>
<comment type="subcellular location">
    <subcellularLocation>
        <location evidence="1">Cytoplasm</location>
    </subcellularLocation>
</comment>
<dbReference type="InterPro" id="IPR016035">
    <property type="entry name" value="Acyl_Trfase/lysoPLipase"/>
</dbReference>
<reference evidence="15 16" key="1">
    <citation type="journal article" date="2019" name="Front. Genet.">
        <title>Whole-Genome Sequencing of the Opportunistic Yeast Pathogen Candida inconspicua Uncovers Its Hybrid Origin.</title>
        <authorList>
            <person name="Mixao V."/>
            <person name="Hansen A.P."/>
            <person name="Saus E."/>
            <person name="Boekhout T."/>
            <person name="Lass-Florl C."/>
            <person name="Gabaldon T."/>
        </authorList>
    </citation>
    <scope>NUCLEOTIDE SEQUENCE [LARGE SCALE GENOMIC DNA]</scope>
    <source>
        <strain evidence="15 16">CBS 180</strain>
    </source>
</reference>
<evidence type="ECO:0000256" key="9">
    <source>
        <dbReference type="ARBA" id="ARBA00059407"/>
    </source>
</evidence>
<keyword evidence="6 10" id="KW-0442">Lipid degradation</keyword>
<keyword evidence="8" id="KW-0325">Glycoprotein</keyword>
<dbReference type="GO" id="GO:0005829">
    <property type="term" value="C:cytosol"/>
    <property type="evidence" value="ECO:0007669"/>
    <property type="project" value="TreeGrafter"/>
</dbReference>
<protein>
    <recommendedName>
        <fullName evidence="11">Lysophospholipase</fullName>
        <ecNumber evidence="11">3.1.1.5</ecNumber>
    </recommendedName>
</protein>
<gene>
    <name evidence="15" type="ORF">CANINC_004388</name>
</gene>
<evidence type="ECO:0000256" key="7">
    <source>
        <dbReference type="ARBA" id="ARBA00023098"/>
    </source>
</evidence>
<dbReference type="GO" id="GO:0004622">
    <property type="term" value="F:phosphatidylcholine lysophospholipase activity"/>
    <property type="evidence" value="ECO:0007669"/>
    <property type="project" value="UniProtKB-EC"/>
</dbReference>
<feature type="compositionally biased region" description="Polar residues" evidence="12">
    <location>
        <begin position="1097"/>
        <end position="1107"/>
    </location>
</feature>
<proteinExistence type="inferred from homology"/>
<dbReference type="Pfam" id="PF01735">
    <property type="entry name" value="PLA2_B"/>
    <property type="match status" value="1"/>
</dbReference>
<evidence type="ECO:0000256" key="8">
    <source>
        <dbReference type="ARBA" id="ARBA00023180"/>
    </source>
</evidence>
<dbReference type="PROSITE" id="PS50004">
    <property type="entry name" value="C2"/>
    <property type="match status" value="1"/>
</dbReference>
<dbReference type="OrthoDB" id="4084751at2759"/>
<evidence type="ECO:0000259" key="14">
    <source>
        <dbReference type="PROSITE" id="PS51210"/>
    </source>
</evidence>
<dbReference type="EMBL" id="SELW01000653">
    <property type="protein sequence ID" value="TID15423.1"/>
    <property type="molecule type" value="Genomic_DNA"/>
</dbReference>
<feature type="domain" description="PLA2c" evidence="14">
    <location>
        <begin position="292"/>
        <end position="844"/>
    </location>
</feature>
<dbReference type="GO" id="GO:0004623">
    <property type="term" value="F:phospholipase A2 activity"/>
    <property type="evidence" value="ECO:0007669"/>
    <property type="project" value="TreeGrafter"/>
</dbReference>
<dbReference type="PANTHER" id="PTHR10728">
    <property type="entry name" value="CYTOSOLIC PHOSPHOLIPASE A2"/>
    <property type="match status" value="1"/>
</dbReference>
<evidence type="ECO:0000256" key="1">
    <source>
        <dbReference type="ARBA" id="ARBA00004496"/>
    </source>
</evidence>
<name>A0A4T0WW59_9ASCO</name>
<dbReference type="Pfam" id="PF00168">
    <property type="entry name" value="C2"/>
    <property type="match status" value="1"/>
</dbReference>
<dbReference type="GO" id="GO:0005783">
    <property type="term" value="C:endoplasmic reticulum"/>
    <property type="evidence" value="ECO:0007669"/>
    <property type="project" value="TreeGrafter"/>
</dbReference>
<dbReference type="STRING" id="52247.A0A4T0WW59"/>
<dbReference type="PROSITE" id="PS51210">
    <property type="entry name" value="PLA2C"/>
    <property type="match status" value="1"/>
</dbReference>
<dbReference type="Proteomes" id="UP000307173">
    <property type="component" value="Unassembled WGS sequence"/>
</dbReference>
<feature type="compositionally biased region" description="Polar residues" evidence="12">
    <location>
        <begin position="1254"/>
        <end position="1268"/>
    </location>
</feature>
<evidence type="ECO:0000256" key="2">
    <source>
        <dbReference type="ARBA" id="ARBA00008780"/>
    </source>
</evidence>
<comment type="caution">
    <text evidence="15">The sequence shown here is derived from an EMBL/GenBank/DDBJ whole genome shotgun (WGS) entry which is preliminary data.</text>
</comment>
<evidence type="ECO:0000256" key="4">
    <source>
        <dbReference type="ARBA" id="ARBA00022729"/>
    </source>
</evidence>
<evidence type="ECO:0000313" key="16">
    <source>
        <dbReference type="Proteomes" id="UP000307173"/>
    </source>
</evidence>
<evidence type="ECO:0000256" key="5">
    <source>
        <dbReference type="ARBA" id="ARBA00022801"/>
    </source>
</evidence>
<accession>A0A4T0WW59</accession>
<dbReference type="InterPro" id="IPR002642">
    <property type="entry name" value="LysoPLipase_cat_dom"/>
</dbReference>
<feature type="compositionally biased region" description="Low complexity" evidence="12">
    <location>
        <begin position="54"/>
        <end position="68"/>
    </location>
</feature>
<sequence length="1342" mass="149339">MFTTKRLSLLTRNTRLIGIRFQSSSSGAKFAIDEKQKVQDDLIKKNQSSSQGIESTKSTSNESKTEVSASSLARKLERPTSVKLRKGFSNVVKVPSTLNVETKDILLDKLYQGYNPLLSPIKPKPKKTAPKILVNIYEDIAFDEDGFEEEDAVDSLLGPKLHVSRYIYDKDPTIEAKLKDLDKTVESDVKNSKTLALKKTVSFVDRENKDSKRVRSLNQKSYSSFKRGFYNFHGTGTFQCFCYLSCEAKPLMLKIVALVATLPSLALAWSPTDSYAPGPIDCPSYLNDELRNDNTHSGMLRRAIGISENETEWIEKRDNITIEHLKTFLAESGLEGTNEFIDELTSNSSARIPRIALSFSGGGYRAMLCAAGEIAGLDNRTQGTAENGLPILDATSYIAGLSGGSWFVSTLVYNNWTSVQEIVNQSGQDGAIWDLEHTIIAPHGLNIFENAGYWDDLKDQIDEKEDAGFETSLTDPWGRGLSYQFFPGLDDFGAAMTFSGLRDWDIFTNHEIPFPIIVADGRTPGNPIINSNSTVFEFNPFELGSWDPSLESFVDLKYVGTPLDGGKPSQNDKCVAGLDNTGFVFGTSSTLFNQFILQLNTTDLSGLAYSAAQLVLNHLSKDENDIAPWMPNPFFNGPYGVSQRMKESDTLYLVDGGEDLQNVPLYPLLEEERGVDIIFAFDNSADTDYSWPDGASLVNTYERQFLNSSPNFAFPYVPGNDTFIHNNLTAKPTFFGCYASNLTDLMVEVNTTYVPPLIVYIANRPWTYSSNASTFKLSYDDDEKLAMIENGFAVSTFNNLTTDPEFKKCIGCAILQRSRERAGLEITEECRSCFDEYCWDGSTYTYENYDTLPDAFTETGVYNSNSTTPEPEEIEAVHTATESTSSTATNTVSLVVVVTKAQGLRNVLKLDKQSPFVSIRIQDQEECTRTVWRGGQTPVFNDELWFSLAGTEEKILHLNVYHQGKKDAKLVCCGEVDFTTALRKSVTEGYDGWFDLYWEGRNAGKVYLEITYYPVKGEVPIGTTNPGRSQMEKTLILPKSSDGAFKYGRSGGPHSLIIGTEEEIPQLGELSLTHTSVSQSRTPSHSPVKRAGGLFSHSPSNKESSHGWLTSMINNTFGHRRSDTTNSIESDLINTGLKLKSPELVEDRPSNLFQSDTEDDDSFSQTSLTEKLKRSIASKQEALLTENNRVSSSVTYLSDNSGSNSDEEFILGQKVDIKQGMHSSPSRKLDLKRFDDDQFTSSYQSKKLPPIELKQTTSIGSESDSDNSIDAPPPPPPPKHTVSIGNMFDSVQSLTSDKNDKIPYQKFNDKSKVDILADLTKSMSWYEKRKSEKRKSRPFSKD</sequence>
<evidence type="ECO:0000256" key="11">
    <source>
        <dbReference type="RuleBase" id="RU362103"/>
    </source>
</evidence>
<organism evidence="15 16">
    <name type="scientific">Pichia inconspicua</name>
    <dbReference type="NCBI Taxonomy" id="52247"/>
    <lineage>
        <taxon>Eukaryota</taxon>
        <taxon>Fungi</taxon>
        <taxon>Dikarya</taxon>
        <taxon>Ascomycota</taxon>
        <taxon>Saccharomycotina</taxon>
        <taxon>Pichiomycetes</taxon>
        <taxon>Pichiales</taxon>
        <taxon>Pichiaceae</taxon>
        <taxon>Pichia</taxon>
    </lineage>
</organism>
<keyword evidence="4" id="KW-0732">Signal</keyword>
<feature type="region of interest" description="Disordered" evidence="12">
    <location>
        <begin position="1076"/>
        <end position="1107"/>
    </location>
</feature>
<dbReference type="PANTHER" id="PTHR10728:SF33">
    <property type="entry name" value="LYSOPHOSPHOLIPASE 1-RELATED"/>
    <property type="match status" value="1"/>
</dbReference>
<dbReference type="InterPro" id="IPR000008">
    <property type="entry name" value="C2_dom"/>
</dbReference>
<evidence type="ECO:0000259" key="13">
    <source>
        <dbReference type="PROSITE" id="PS50004"/>
    </source>
</evidence>
<keyword evidence="7 10" id="KW-0443">Lipid metabolism</keyword>
<dbReference type="SUPFAM" id="SSF49562">
    <property type="entry name" value="C2 domain (Calcium/lipid-binding domain, CaLB)"/>
    <property type="match status" value="1"/>
</dbReference>
<dbReference type="SMART" id="SM00239">
    <property type="entry name" value="C2"/>
    <property type="match status" value="1"/>
</dbReference>
<comment type="catalytic activity">
    <reaction evidence="11">
        <text>a 1-acyl-sn-glycero-3-phosphocholine + H2O = sn-glycerol 3-phosphocholine + a fatty acid + H(+)</text>
        <dbReference type="Rhea" id="RHEA:15177"/>
        <dbReference type="ChEBI" id="CHEBI:15377"/>
        <dbReference type="ChEBI" id="CHEBI:15378"/>
        <dbReference type="ChEBI" id="CHEBI:16870"/>
        <dbReference type="ChEBI" id="CHEBI:28868"/>
        <dbReference type="ChEBI" id="CHEBI:58168"/>
        <dbReference type="EC" id="3.1.1.5"/>
    </reaction>
</comment>
<dbReference type="SUPFAM" id="SSF52151">
    <property type="entry name" value="FabD/lysophospholipase-like"/>
    <property type="match status" value="1"/>
</dbReference>
<feature type="domain" description="C2" evidence="13">
    <location>
        <begin position="873"/>
        <end position="994"/>
    </location>
</feature>
<feature type="compositionally biased region" description="Polar residues" evidence="12">
    <location>
        <begin position="1076"/>
        <end position="1085"/>
    </location>
</feature>
<keyword evidence="5 10" id="KW-0378">Hydrolase</keyword>
<keyword evidence="3" id="KW-0963">Cytoplasm</keyword>
<evidence type="ECO:0000256" key="12">
    <source>
        <dbReference type="SAM" id="MobiDB-lite"/>
    </source>
</evidence>
<dbReference type="GO" id="GO:0005886">
    <property type="term" value="C:plasma membrane"/>
    <property type="evidence" value="ECO:0007669"/>
    <property type="project" value="TreeGrafter"/>
</dbReference>
<dbReference type="InterPro" id="IPR035892">
    <property type="entry name" value="C2_domain_sf"/>
</dbReference>
<evidence type="ECO:0000256" key="3">
    <source>
        <dbReference type="ARBA" id="ARBA00022490"/>
    </source>
</evidence>
<dbReference type="FunFam" id="3.40.1090.10:FF:000010">
    <property type="entry name" value="Lysophospholipase"/>
    <property type="match status" value="1"/>
</dbReference>
<feature type="region of interest" description="Disordered" evidence="12">
    <location>
        <begin position="43"/>
        <end position="72"/>
    </location>
</feature>
<evidence type="ECO:0000256" key="6">
    <source>
        <dbReference type="ARBA" id="ARBA00022963"/>
    </source>
</evidence>
<comment type="similarity">
    <text evidence="2 11">Belongs to the lysophospholipase family.</text>
</comment>
<feature type="region of interest" description="Disordered" evidence="12">
    <location>
        <begin position="1241"/>
        <end position="1304"/>
    </location>
</feature>
<dbReference type="EC" id="3.1.1.5" evidence="11"/>
<evidence type="ECO:0000256" key="10">
    <source>
        <dbReference type="PROSITE-ProRule" id="PRU00555"/>
    </source>
</evidence>
<dbReference type="SMART" id="SM00022">
    <property type="entry name" value="PLAc"/>
    <property type="match status" value="1"/>
</dbReference>
<evidence type="ECO:0000313" key="15">
    <source>
        <dbReference type="EMBL" id="TID15423.1"/>
    </source>
</evidence>